<evidence type="ECO:0000256" key="3">
    <source>
        <dbReference type="ARBA" id="ARBA00022833"/>
    </source>
</evidence>
<feature type="compositionally biased region" description="Polar residues" evidence="7">
    <location>
        <begin position="147"/>
        <end position="156"/>
    </location>
</feature>
<evidence type="ECO:0000256" key="5">
    <source>
        <dbReference type="ARBA" id="ARBA00023242"/>
    </source>
</evidence>
<feature type="domain" description="DM" evidence="8">
    <location>
        <begin position="37"/>
        <end position="84"/>
    </location>
</feature>
<dbReference type="PROSITE" id="PS50809">
    <property type="entry name" value="DM_2"/>
    <property type="match status" value="1"/>
</dbReference>
<dbReference type="EMBL" id="JARGDH010000004">
    <property type="protein sequence ID" value="KAL0270441.1"/>
    <property type="molecule type" value="Genomic_DNA"/>
</dbReference>
<feature type="compositionally biased region" description="Basic and acidic residues" evidence="7">
    <location>
        <begin position="268"/>
        <end position="290"/>
    </location>
</feature>
<dbReference type="GO" id="GO:0007548">
    <property type="term" value="P:sex differentiation"/>
    <property type="evidence" value="ECO:0007669"/>
    <property type="project" value="TreeGrafter"/>
</dbReference>
<dbReference type="SMART" id="SM00301">
    <property type="entry name" value="DM"/>
    <property type="match status" value="1"/>
</dbReference>
<comment type="caution">
    <text evidence="9">The sequence shown here is derived from an EMBL/GenBank/DDBJ whole genome shotgun (WGS) entry which is preliminary data.</text>
</comment>
<proteinExistence type="inferred from homology"/>
<gene>
    <name evidence="9" type="ORF">PYX00_007854</name>
</gene>
<evidence type="ECO:0000256" key="2">
    <source>
        <dbReference type="ARBA" id="ARBA00022723"/>
    </source>
</evidence>
<dbReference type="GO" id="GO:0046872">
    <property type="term" value="F:metal ion binding"/>
    <property type="evidence" value="ECO:0007669"/>
    <property type="project" value="UniProtKB-KW"/>
</dbReference>
<keyword evidence="3 6" id="KW-0862">Zinc</keyword>
<dbReference type="SUPFAM" id="SSF82927">
    <property type="entry name" value="Cysteine-rich DNA binding domain, (DM domain)"/>
    <property type="match status" value="1"/>
</dbReference>
<dbReference type="PANTHER" id="PTHR12322:SF118">
    <property type="entry name" value="DM DOMAIN-CONTAINING PROTEIN"/>
    <property type="match status" value="1"/>
</dbReference>
<comment type="subcellular location">
    <subcellularLocation>
        <location evidence="6">Nucleus</location>
    </subcellularLocation>
</comment>
<feature type="region of interest" description="Disordered" evidence="7">
    <location>
        <begin position="268"/>
        <end position="338"/>
    </location>
</feature>
<evidence type="ECO:0000256" key="7">
    <source>
        <dbReference type="SAM" id="MobiDB-lite"/>
    </source>
</evidence>
<dbReference type="GO" id="GO:0000978">
    <property type="term" value="F:RNA polymerase II cis-regulatory region sequence-specific DNA binding"/>
    <property type="evidence" value="ECO:0007669"/>
    <property type="project" value="TreeGrafter"/>
</dbReference>
<evidence type="ECO:0000259" key="8">
    <source>
        <dbReference type="PROSITE" id="PS50809"/>
    </source>
</evidence>
<evidence type="ECO:0000313" key="9">
    <source>
        <dbReference type="EMBL" id="KAL0270441.1"/>
    </source>
</evidence>
<accession>A0AAW2HLE7</accession>
<evidence type="ECO:0000256" key="4">
    <source>
        <dbReference type="ARBA" id="ARBA00023125"/>
    </source>
</evidence>
<keyword evidence="5 6" id="KW-0539">Nucleus</keyword>
<dbReference type="PROSITE" id="PS40000">
    <property type="entry name" value="DM_1"/>
    <property type="match status" value="1"/>
</dbReference>
<dbReference type="GO" id="GO:0000981">
    <property type="term" value="F:DNA-binding transcription factor activity, RNA polymerase II-specific"/>
    <property type="evidence" value="ECO:0007669"/>
    <property type="project" value="TreeGrafter"/>
</dbReference>
<dbReference type="InterPro" id="IPR009060">
    <property type="entry name" value="UBA-like_sf"/>
</dbReference>
<dbReference type="PANTHER" id="PTHR12322">
    <property type="entry name" value="DOUBLESEX AND MAB-3 RELATED TRANSCRIPTION FACTOR DMRT"/>
    <property type="match status" value="1"/>
</dbReference>
<dbReference type="CDD" id="cd14370">
    <property type="entry name" value="CUE_DMA"/>
    <property type="match status" value="1"/>
</dbReference>
<feature type="region of interest" description="Disordered" evidence="7">
    <location>
        <begin position="124"/>
        <end position="174"/>
    </location>
</feature>
<evidence type="ECO:0000256" key="6">
    <source>
        <dbReference type="PROSITE-ProRule" id="PRU00070"/>
    </source>
</evidence>
<dbReference type="Gene3D" id="4.10.1040.10">
    <property type="entry name" value="DM DNA-binding domain"/>
    <property type="match status" value="1"/>
</dbReference>
<name>A0AAW2HLE7_9NEOP</name>
<evidence type="ECO:0000256" key="1">
    <source>
        <dbReference type="ARBA" id="ARBA00006834"/>
    </source>
</evidence>
<protein>
    <recommendedName>
        <fullName evidence="8">DM domain-containing protein</fullName>
    </recommendedName>
</protein>
<dbReference type="Pfam" id="PF03474">
    <property type="entry name" value="DMA"/>
    <property type="match status" value="1"/>
</dbReference>
<dbReference type="FunFam" id="4.10.1040.10:FF:000001">
    <property type="entry name" value="doublesex- and mab-3-related transcription factor 1"/>
    <property type="match status" value="1"/>
</dbReference>
<dbReference type="Pfam" id="PF00751">
    <property type="entry name" value="DM"/>
    <property type="match status" value="1"/>
</dbReference>
<dbReference type="GO" id="GO:0005634">
    <property type="term" value="C:nucleus"/>
    <property type="evidence" value="ECO:0007669"/>
    <property type="project" value="UniProtKB-SubCell"/>
</dbReference>
<keyword evidence="2 6" id="KW-0479">Metal-binding</keyword>
<organism evidence="9">
    <name type="scientific">Menopon gallinae</name>
    <name type="common">poultry shaft louse</name>
    <dbReference type="NCBI Taxonomy" id="328185"/>
    <lineage>
        <taxon>Eukaryota</taxon>
        <taxon>Metazoa</taxon>
        <taxon>Ecdysozoa</taxon>
        <taxon>Arthropoda</taxon>
        <taxon>Hexapoda</taxon>
        <taxon>Insecta</taxon>
        <taxon>Pterygota</taxon>
        <taxon>Neoptera</taxon>
        <taxon>Paraneoptera</taxon>
        <taxon>Psocodea</taxon>
        <taxon>Troctomorpha</taxon>
        <taxon>Phthiraptera</taxon>
        <taxon>Amblycera</taxon>
        <taxon>Menoponidae</taxon>
        <taxon>Menopon</taxon>
    </lineage>
</organism>
<dbReference type="InterPro" id="IPR036407">
    <property type="entry name" value="DM_DNA-bd_sf"/>
</dbReference>
<dbReference type="SUPFAM" id="SSF46934">
    <property type="entry name" value="UBA-like"/>
    <property type="match status" value="1"/>
</dbReference>
<comment type="similarity">
    <text evidence="1">Belongs to the DMRT family.</text>
</comment>
<dbReference type="InterPro" id="IPR026607">
    <property type="entry name" value="DMRT"/>
</dbReference>
<sequence>MSLGGNGPEMIKDAAFDEVKIFPQWPKTDTGARKPKCARCRNHGVISWLKGHKRECRYKDCTCARCILIAERQKVMAKQVALKRQQAAEDAIALGLATVATGKQFGYLPQGPIFGFEITDPKTSLDAEEDSRPGATKESNVKHETTQPEGVSSGSRLASDPPGTADDDRAEGRNGETNIIVVNLSSEGAAVKPEEAADVPDEKNPVSFSKRMKNVILKRTELLENSLDMLTKLFPNKKRSVLELVLKRCGDDLIKAIEEIVPKSVGHCENREETPELKKTEQPAKQKTDPRSNGNLLFVHEGQSSAFKPVAAKPPPEEPGFPKYRKPERQPNPGKCPATERLQRTGIFGQVATPPSAHPAARHFPPLTEMDMLRPNGFALPFTQSNVNLPFGHNSISTALFALGGPGFNFGCSLNGFPNFSISGSQNLSAFPGMNHVAMLSNLTGQGAGGLCSSDFLLQMPGDHLKVRGDFCRGNCELAPAEDGVRAVGTRPDSDD</sequence>
<dbReference type="AlphaFoldDB" id="A0AAW2HLE7"/>
<reference evidence="9" key="1">
    <citation type="journal article" date="2024" name="Gigascience">
        <title>Chromosome-level genome of the poultry shaft louse Menopon gallinae provides insight into the host-switching and adaptive evolution of parasitic lice.</title>
        <authorList>
            <person name="Xu Y."/>
            <person name="Ma L."/>
            <person name="Liu S."/>
            <person name="Liang Y."/>
            <person name="Liu Q."/>
            <person name="He Z."/>
            <person name="Tian L."/>
            <person name="Duan Y."/>
            <person name="Cai W."/>
            <person name="Li H."/>
            <person name="Song F."/>
        </authorList>
    </citation>
    <scope>NUCLEOTIDE SEQUENCE</scope>
    <source>
        <strain evidence="9">Cailab_2023a</strain>
    </source>
</reference>
<dbReference type="InterPro" id="IPR001275">
    <property type="entry name" value="DM_DNA-bd"/>
</dbReference>
<keyword evidence="4 6" id="KW-0238">DNA-binding</keyword>
<dbReference type="InterPro" id="IPR005173">
    <property type="entry name" value="DMA"/>
</dbReference>
<feature type="DNA-binding region" description="DM" evidence="6">
    <location>
        <begin position="37"/>
        <end position="84"/>
    </location>
</feature>